<name>A0A7D3W532_ACTVE</name>
<dbReference type="EMBL" id="CP053892">
    <property type="protein sequence ID" value="QKG26396.1"/>
    <property type="molecule type" value="Genomic_DNA"/>
</dbReference>
<dbReference type="InterPro" id="IPR036390">
    <property type="entry name" value="WH_DNA-bd_sf"/>
</dbReference>
<evidence type="ECO:0000313" key="1">
    <source>
        <dbReference type="EMBL" id="QKG26396.1"/>
    </source>
</evidence>
<dbReference type="AlphaFoldDB" id="A0A7D3W532"/>
<sequence>MLDHLRAADGPLSLAEIRHATGLGLREVADAVERLRDRGLVSIEREIDEVVRLTGR</sequence>
<gene>
    <name evidence="1" type="ORF">ACTIVE_8049</name>
</gene>
<proteinExistence type="predicted"/>
<accession>A0A7D3W532</accession>
<reference evidence="1 2" key="1">
    <citation type="submission" date="2020-05" db="EMBL/GenBank/DDBJ databases">
        <title>Actinomadura verrucosospora NRRL-B18236 (PFL_A860) Genome sequencing and assembly.</title>
        <authorList>
            <person name="Samborskyy M."/>
        </authorList>
    </citation>
    <scope>NUCLEOTIDE SEQUENCE [LARGE SCALE GENOMIC DNA]</scope>
    <source>
        <strain evidence="1 2">NRRL:B18236</strain>
    </source>
</reference>
<protein>
    <submittedName>
        <fullName evidence="1">Transcriptional regulator MarR family</fullName>
    </submittedName>
</protein>
<keyword evidence="2" id="KW-1185">Reference proteome</keyword>
<dbReference type="Proteomes" id="UP000501240">
    <property type="component" value="Chromosome"/>
</dbReference>
<dbReference type="SUPFAM" id="SSF46785">
    <property type="entry name" value="Winged helix' DNA-binding domain"/>
    <property type="match status" value="1"/>
</dbReference>
<organism evidence="1 2">
    <name type="scientific">Actinomadura verrucosospora</name>
    <dbReference type="NCBI Taxonomy" id="46165"/>
    <lineage>
        <taxon>Bacteria</taxon>
        <taxon>Bacillati</taxon>
        <taxon>Actinomycetota</taxon>
        <taxon>Actinomycetes</taxon>
        <taxon>Streptosporangiales</taxon>
        <taxon>Thermomonosporaceae</taxon>
        <taxon>Actinomadura</taxon>
    </lineage>
</organism>
<evidence type="ECO:0000313" key="2">
    <source>
        <dbReference type="Proteomes" id="UP000501240"/>
    </source>
</evidence>